<feature type="signal peptide" evidence="2">
    <location>
        <begin position="1"/>
        <end position="23"/>
    </location>
</feature>
<evidence type="ECO:0000313" key="3">
    <source>
        <dbReference type="EMBL" id="MDM8267206.1"/>
    </source>
</evidence>
<evidence type="ECO:0008006" key="5">
    <source>
        <dbReference type="Google" id="ProtNLM"/>
    </source>
</evidence>
<proteinExistence type="predicted"/>
<dbReference type="PROSITE" id="PS51257">
    <property type="entry name" value="PROKAR_LIPOPROTEIN"/>
    <property type="match status" value="1"/>
</dbReference>
<gene>
    <name evidence="3" type="ORF">QUW44_08735</name>
</gene>
<evidence type="ECO:0000313" key="4">
    <source>
        <dbReference type="Proteomes" id="UP001529343"/>
    </source>
</evidence>
<sequence>MERFFKKTIVGIAALTTSVFLTACGQQAASQQSSHSSSNTPSAESESTRAYHSAEHLIRQGEYKAASNKLSDVNHRSQQVNNLNADLHSYMSAKKSYNNGNYDEASSSLSSLKSNSSAMRGAYTDLQNKISNAEKVSSSSSSVTNKATTSSAESSSATSQTTTANETSTSVVNSFANKMGFDNNNGYSITPINKDGNNYRFEVRQNNKDNTVANMVGIYQYNSQTGTATKVQ</sequence>
<feature type="compositionally biased region" description="Low complexity" evidence="1">
    <location>
        <begin position="30"/>
        <end position="45"/>
    </location>
</feature>
<keyword evidence="2" id="KW-0732">Signal</keyword>
<evidence type="ECO:0000256" key="2">
    <source>
        <dbReference type="SAM" id="SignalP"/>
    </source>
</evidence>
<reference evidence="4" key="1">
    <citation type="submission" date="2023-06" db="EMBL/GenBank/DDBJ databases">
        <title>Identification and characterization of horizontal gene transfer across gut microbiota members of farm animals based on homology search.</title>
        <authorList>
            <person name="Zeman M."/>
            <person name="Kubasova T."/>
            <person name="Jahodarova E."/>
            <person name="Nykrynova M."/>
            <person name="Rychlik I."/>
        </authorList>
    </citation>
    <scope>NUCLEOTIDE SEQUENCE [LARGE SCALE GENOMIC DNA]</scope>
    <source>
        <strain evidence="4">161_Gplus</strain>
    </source>
</reference>
<dbReference type="Proteomes" id="UP001529343">
    <property type="component" value="Unassembled WGS sequence"/>
</dbReference>
<feature type="chain" id="PRO_5045448549" description="Lipoprotein" evidence="2">
    <location>
        <begin position="24"/>
        <end position="232"/>
    </location>
</feature>
<protein>
    <recommendedName>
        <fullName evidence="5">Lipoprotein</fullName>
    </recommendedName>
</protein>
<feature type="region of interest" description="Disordered" evidence="1">
    <location>
        <begin position="30"/>
        <end position="52"/>
    </location>
</feature>
<name>A0ABT7UZT1_9LACO</name>
<feature type="region of interest" description="Disordered" evidence="1">
    <location>
        <begin position="134"/>
        <end position="168"/>
    </location>
</feature>
<dbReference type="EMBL" id="JAUDDW010000043">
    <property type="protein sequence ID" value="MDM8267206.1"/>
    <property type="molecule type" value="Genomic_DNA"/>
</dbReference>
<evidence type="ECO:0000256" key="1">
    <source>
        <dbReference type="SAM" id="MobiDB-lite"/>
    </source>
</evidence>
<dbReference type="RefSeq" id="WP_289586575.1">
    <property type="nucleotide sequence ID" value="NZ_JAUDDW010000043.1"/>
</dbReference>
<comment type="caution">
    <text evidence="3">The sequence shown here is derived from an EMBL/GenBank/DDBJ whole genome shotgun (WGS) entry which is preliminary data.</text>
</comment>
<organism evidence="3 4">
    <name type="scientific">Limosilactobacillus pontis</name>
    <dbReference type="NCBI Taxonomy" id="35787"/>
    <lineage>
        <taxon>Bacteria</taxon>
        <taxon>Bacillati</taxon>
        <taxon>Bacillota</taxon>
        <taxon>Bacilli</taxon>
        <taxon>Lactobacillales</taxon>
        <taxon>Lactobacillaceae</taxon>
        <taxon>Limosilactobacillus</taxon>
    </lineage>
</organism>
<keyword evidence="4" id="KW-1185">Reference proteome</keyword>
<accession>A0ABT7UZT1</accession>